<organism evidence="1 2">
    <name type="scientific">Raoultella terrigena</name>
    <name type="common">Klebsiella terrigena</name>
    <dbReference type="NCBI Taxonomy" id="577"/>
    <lineage>
        <taxon>Bacteria</taxon>
        <taxon>Pseudomonadati</taxon>
        <taxon>Pseudomonadota</taxon>
        <taxon>Gammaproteobacteria</taxon>
        <taxon>Enterobacterales</taxon>
        <taxon>Enterobacteriaceae</taxon>
        <taxon>Klebsiella/Raoultella group</taxon>
        <taxon>Raoultella</taxon>
    </lineage>
</organism>
<dbReference type="EMBL" id="LR131271">
    <property type="protein sequence ID" value="VDR26259.1"/>
    <property type="molecule type" value="Genomic_DNA"/>
</dbReference>
<evidence type="ECO:0000313" key="2">
    <source>
        <dbReference type="Proteomes" id="UP000274346"/>
    </source>
</evidence>
<sequence length="273" mass="30223">MSKSLHVFPGPEGSHPNYDEGKVVVRKLPDLVSTSDGKHISSFEEWFTWKRPEILKDYEQCIFCTSPLQARVHCQKAGSEQILAIKGIRAQRYDLYLSDRNIRLTQFVVFSPLNVKGPVPAFLGPNVLGNQSLTRLFSLPLSGAWTYPRPSLGIDDTGHVTADSAGVHSARWPLEMIIQRGYAVVSFHNADFFPDKRDGRAESVQPLFDAYSDIPFTWGAIATWAWGMSKVLDCSKTFMPLMITGSLRPGIPGWARPPVAAASDARFAGVIGE</sequence>
<name>A0A3P8IVR9_RAOTE</name>
<accession>A0A3P8IVR9</accession>
<dbReference type="Gene3D" id="3.40.50.1820">
    <property type="entry name" value="alpha/beta hydrolase"/>
    <property type="match status" value="1"/>
</dbReference>
<dbReference type="Proteomes" id="UP000274346">
    <property type="component" value="Chromosome"/>
</dbReference>
<gene>
    <name evidence="1" type="ORF">NCTC13098_02600</name>
</gene>
<dbReference type="AlphaFoldDB" id="A0A3P8IVR9"/>
<reference evidence="1 2" key="1">
    <citation type="submission" date="2018-12" db="EMBL/GenBank/DDBJ databases">
        <authorList>
            <consortium name="Pathogen Informatics"/>
        </authorList>
    </citation>
    <scope>NUCLEOTIDE SEQUENCE [LARGE SCALE GENOMIC DNA]</scope>
    <source>
        <strain evidence="1 2">NCTC13098</strain>
    </source>
</reference>
<dbReference type="InterPro" id="IPR029058">
    <property type="entry name" value="AB_hydrolase_fold"/>
</dbReference>
<proteinExistence type="predicted"/>
<evidence type="ECO:0000313" key="1">
    <source>
        <dbReference type="EMBL" id="VDR26259.1"/>
    </source>
</evidence>
<dbReference type="KEGG" id="rtg:NCTC13098_02600"/>
<protein>
    <submittedName>
        <fullName evidence="1">Uncharacterized protein</fullName>
    </submittedName>
</protein>